<gene>
    <name evidence="1" type="ORF">GCM10017600_11290</name>
</gene>
<evidence type="ECO:0000313" key="2">
    <source>
        <dbReference type="Proteomes" id="UP001143474"/>
    </source>
</evidence>
<name>A0A9W6HY03_9ACTN</name>
<reference evidence="1" key="2">
    <citation type="submission" date="2023-01" db="EMBL/GenBank/DDBJ databases">
        <authorList>
            <person name="Sun Q."/>
            <person name="Evtushenko L."/>
        </authorList>
    </citation>
    <scope>NUCLEOTIDE SEQUENCE</scope>
    <source>
        <strain evidence="1">VKM Ac-2007</strain>
    </source>
</reference>
<dbReference type="Proteomes" id="UP001143474">
    <property type="component" value="Unassembled WGS sequence"/>
</dbReference>
<accession>A0A9W6HY03</accession>
<dbReference type="EMBL" id="BSEV01000001">
    <property type="protein sequence ID" value="GLK07724.1"/>
    <property type="molecule type" value="Genomic_DNA"/>
</dbReference>
<proteinExistence type="predicted"/>
<reference evidence="1" key="1">
    <citation type="journal article" date="2014" name="Int. J. Syst. Evol. Microbiol.">
        <title>Complete genome sequence of Corynebacterium casei LMG S-19264T (=DSM 44701T), isolated from a smear-ripened cheese.</title>
        <authorList>
            <consortium name="US DOE Joint Genome Institute (JGI-PGF)"/>
            <person name="Walter F."/>
            <person name="Albersmeier A."/>
            <person name="Kalinowski J."/>
            <person name="Ruckert C."/>
        </authorList>
    </citation>
    <scope>NUCLEOTIDE SEQUENCE</scope>
    <source>
        <strain evidence="1">VKM Ac-2007</strain>
    </source>
</reference>
<dbReference type="AlphaFoldDB" id="A0A9W6HY03"/>
<evidence type="ECO:0000313" key="1">
    <source>
        <dbReference type="EMBL" id="GLK07724.1"/>
    </source>
</evidence>
<organism evidence="1 2">
    <name type="scientific">Streptosporangium carneum</name>
    <dbReference type="NCBI Taxonomy" id="47481"/>
    <lineage>
        <taxon>Bacteria</taxon>
        <taxon>Bacillati</taxon>
        <taxon>Actinomycetota</taxon>
        <taxon>Actinomycetes</taxon>
        <taxon>Streptosporangiales</taxon>
        <taxon>Streptosporangiaceae</taxon>
        <taxon>Streptosporangium</taxon>
    </lineage>
</organism>
<keyword evidence="2" id="KW-1185">Reference proteome</keyword>
<protein>
    <submittedName>
        <fullName evidence="1">Uncharacterized protein</fullName>
    </submittedName>
</protein>
<sequence>MTTPAGAFVGAAEAGVASSMVPASGATRARAAILEIGWRIKRLPVEGNEDAAAVPVKVRSVLSQSTGKVNFFPI</sequence>
<comment type="caution">
    <text evidence="1">The sequence shown here is derived from an EMBL/GenBank/DDBJ whole genome shotgun (WGS) entry which is preliminary data.</text>
</comment>